<protein>
    <submittedName>
        <fullName evidence="1">Uncharacterized protein</fullName>
    </submittedName>
</protein>
<evidence type="ECO:0000313" key="1">
    <source>
        <dbReference type="EMBL" id="VDP16400.1"/>
    </source>
</evidence>
<dbReference type="EMBL" id="UZAI01016809">
    <property type="protein sequence ID" value="VDP16400.1"/>
    <property type="molecule type" value="Genomic_DNA"/>
</dbReference>
<reference evidence="1 2" key="1">
    <citation type="submission" date="2018-11" db="EMBL/GenBank/DDBJ databases">
        <authorList>
            <consortium name="Pathogen Informatics"/>
        </authorList>
    </citation>
    <scope>NUCLEOTIDE SEQUENCE [LARGE SCALE GENOMIC DNA]</scope>
    <source>
        <strain evidence="1 2">Zambia</strain>
    </source>
</reference>
<sequence>MKTSKSEGKHGTQLTAWMQPHDSNFADDLILLSHVHEQIEMNATTVTAACAAVGLNIHKGKSMTLNYNTKNTNPVTLHGEALEDVESFTYLESIINGQGGSDADINARIGEGRMEFLQLENIWNPKQRTTNVKMRIFNTNVKTILLYGAETWRTITIIIKKVRVFINSCLLKILNMR</sequence>
<accession>A0A183MF51</accession>
<evidence type="ECO:0000313" key="2">
    <source>
        <dbReference type="Proteomes" id="UP000277204"/>
    </source>
</evidence>
<dbReference type="InterPro" id="IPR045609">
    <property type="entry name" value="DUF6451"/>
</dbReference>
<keyword evidence="2" id="KW-1185">Reference proteome</keyword>
<name>A0A183MF51_9TREM</name>
<dbReference type="PANTHER" id="PTHR47027">
    <property type="entry name" value="REVERSE TRANSCRIPTASE DOMAIN-CONTAINING PROTEIN"/>
    <property type="match status" value="1"/>
</dbReference>
<dbReference type="AlphaFoldDB" id="A0A183MF51"/>
<organism evidence="1 2">
    <name type="scientific">Schistosoma margrebowiei</name>
    <dbReference type="NCBI Taxonomy" id="48269"/>
    <lineage>
        <taxon>Eukaryota</taxon>
        <taxon>Metazoa</taxon>
        <taxon>Spiralia</taxon>
        <taxon>Lophotrochozoa</taxon>
        <taxon>Platyhelminthes</taxon>
        <taxon>Trematoda</taxon>
        <taxon>Digenea</taxon>
        <taxon>Strigeidida</taxon>
        <taxon>Schistosomatoidea</taxon>
        <taxon>Schistosomatidae</taxon>
        <taxon>Schistosoma</taxon>
    </lineage>
</organism>
<proteinExistence type="predicted"/>
<dbReference type="Proteomes" id="UP000277204">
    <property type="component" value="Unassembled WGS sequence"/>
</dbReference>
<dbReference type="Pfam" id="PF20049">
    <property type="entry name" value="DUF6451"/>
    <property type="match status" value="1"/>
</dbReference>
<dbReference type="PANTHER" id="PTHR47027:SF25">
    <property type="entry name" value="REVERSE TRANSCRIPTASE DOMAIN-CONTAINING PROTEIN"/>
    <property type="match status" value="1"/>
</dbReference>
<gene>
    <name evidence="1" type="ORF">SMRZ_LOCUS14676</name>
</gene>